<dbReference type="Proteomes" id="UP001527090">
    <property type="component" value="Unassembled WGS sequence"/>
</dbReference>
<dbReference type="EMBL" id="JAMDLY010000005">
    <property type="protein sequence ID" value="MCY9528429.1"/>
    <property type="molecule type" value="Genomic_DNA"/>
</dbReference>
<reference evidence="2 3" key="1">
    <citation type="submission" date="2022-05" db="EMBL/GenBank/DDBJ databases">
        <title>Genome Sequencing of Bee-Associated Microbes.</title>
        <authorList>
            <person name="Dunlap C."/>
        </authorList>
    </citation>
    <scope>NUCLEOTIDE SEQUENCE [LARGE SCALE GENOMIC DNA]</scope>
    <source>
        <strain evidence="2 3">NRRL NRS-750</strain>
    </source>
</reference>
<keyword evidence="3" id="KW-1185">Reference proteome</keyword>
<proteinExistence type="predicted"/>
<organism evidence="2 3">
    <name type="scientific">Paenibacillus alvei</name>
    <name type="common">Bacillus alvei</name>
    <dbReference type="NCBI Taxonomy" id="44250"/>
    <lineage>
        <taxon>Bacteria</taxon>
        <taxon>Bacillati</taxon>
        <taxon>Bacillota</taxon>
        <taxon>Bacilli</taxon>
        <taxon>Bacillales</taxon>
        <taxon>Paenibacillaceae</taxon>
        <taxon>Paenibacillus</taxon>
    </lineage>
</organism>
<name>A0ABT4E3W6_PAEAL</name>
<evidence type="ECO:0000313" key="2">
    <source>
        <dbReference type="EMBL" id="MCY9528429.1"/>
    </source>
</evidence>
<dbReference type="InterPro" id="IPR049625">
    <property type="entry name" value="Glyco_transf_61_cat"/>
</dbReference>
<feature type="domain" description="Glycosyltransferase 61 catalytic" evidence="1">
    <location>
        <begin position="131"/>
        <end position="303"/>
    </location>
</feature>
<dbReference type="Pfam" id="PF04577">
    <property type="entry name" value="Glyco_transf_61"/>
    <property type="match status" value="1"/>
</dbReference>
<accession>A0ABT4E3W6</accession>
<gene>
    <name evidence="2" type="ORF">M5X04_03645</name>
</gene>
<comment type="caution">
    <text evidence="2">The sequence shown here is derived from an EMBL/GenBank/DDBJ whole genome shotgun (WGS) entry which is preliminary data.</text>
</comment>
<dbReference type="RefSeq" id="WP_021254510.1">
    <property type="nucleotide sequence ID" value="NZ_JAMDLY010000005.1"/>
</dbReference>
<protein>
    <submittedName>
        <fullName evidence="2">Glycosyltransferase family 61 protein</fullName>
    </submittedName>
</protein>
<evidence type="ECO:0000259" key="1">
    <source>
        <dbReference type="Pfam" id="PF04577"/>
    </source>
</evidence>
<evidence type="ECO:0000313" key="3">
    <source>
        <dbReference type="Proteomes" id="UP001527090"/>
    </source>
</evidence>
<sequence length="362" mass="41279">MYTIPDQFHRKTIDWVQAYASTQHCSIEQVYKVIVPQHDLQMQPSRGIDPPRWPSTCHYDETFVVSIPNGRFATGNCYVVAPDNKRLLDMELSYPYSFTSLPPPSYFEGTAAALAWGWNIAEVARTQDILGHWMFDILPRLYLLEQSGIPIDKYVIGKLSHPFQYESIQMLGLPLDKLIQVDTNHFHLQAKTLVAPSVPVIIGKSPQWAFQFIRGRLLPKHPTQRIEGYEKIYITRQDAKMRYVLNEEEVMNLLTPKGYQRVALSTLSMQDKISLFASAKEIIAPIGSGNANLVFCNPGTKFIELTPYTIVDDYFWRISCLAQLEYYEVICDVELPPKPACGSDNLIVNMNKLKQTLELAGI</sequence>